<sequence>MKGKSTMLCFSSSIIDIIDTDKKLTILVKMRSVQRTLIACTDTSTTLVALYEEVYKISLQNPTKMAVAKRETYEHLVELRF</sequence>
<accession>A0ABP0Y171</accession>
<protein>
    <submittedName>
        <fullName evidence="1">Uncharacterized protein</fullName>
    </submittedName>
</protein>
<dbReference type="EMBL" id="OZ021736">
    <property type="protein sequence ID" value="CAK9314174.1"/>
    <property type="molecule type" value="Genomic_DNA"/>
</dbReference>
<dbReference type="Proteomes" id="UP001642487">
    <property type="component" value="Chromosome 2"/>
</dbReference>
<name>A0ABP0Y171_9ROSI</name>
<evidence type="ECO:0000313" key="1">
    <source>
        <dbReference type="EMBL" id="CAK9314174.1"/>
    </source>
</evidence>
<gene>
    <name evidence="1" type="ORF">CITCOLO1_LOCUS5916</name>
</gene>
<evidence type="ECO:0000313" key="2">
    <source>
        <dbReference type="Proteomes" id="UP001642487"/>
    </source>
</evidence>
<proteinExistence type="predicted"/>
<reference evidence="1 2" key="1">
    <citation type="submission" date="2024-03" db="EMBL/GenBank/DDBJ databases">
        <authorList>
            <person name="Gkanogiannis A."/>
            <person name="Becerra Lopez-Lavalle L."/>
        </authorList>
    </citation>
    <scope>NUCLEOTIDE SEQUENCE [LARGE SCALE GENOMIC DNA]</scope>
</reference>
<keyword evidence="2" id="KW-1185">Reference proteome</keyword>
<organism evidence="1 2">
    <name type="scientific">Citrullus colocynthis</name>
    <name type="common">colocynth</name>
    <dbReference type="NCBI Taxonomy" id="252529"/>
    <lineage>
        <taxon>Eukaryota</taxon>
        <taxon>Viridiplantae</taxon>
        <taxon>Streptophyta</taxon>
        <taxon>Embryophyta</taxon>
        <taxon>Tracheophyta</taxon>
        <taxon>Spermatophyta</taxon>
        <taxon>Magnoliopsida</taxon>
        <taxon>eudicotyledons</taxon>
        <taxon>Gunneridae</taxon>
        <taxon>Pentapetalae</taxon>
        <taxon>rosids</taxon>
        <taxon>fabids</taxon>
        <taxon>Cucurbitales</taxon>
        <taxon>Cucurbitaceae</taxon>
        <taxon>Benincaseae</taxon>
        <taxon>Citrullus</taxon>
    </lineage>
</organism>